<feature type="region of interest" description="Disordered" evidence="1">
    <location>
        <begin position="1"/>
        <end position="28"/>
    </location>
</feature>
<evidence type="ECO:0000256" key="1">
    <source>
        <dbReference type="SAM" id="MobiDB-lite"/>
    </source>
</evidence>
<dbReference type="EMBL" id="CAMAPF010000930">
    <property type="protein sequence ID" value="CAH9123324.1"/>
    <property type="molecule type" value="Genomic_DNA"/>
</dbReference>
<comment type="caution">
    <text evidence="2">The sequence shown here is derived from an EMBL/GenBank/DDBJ whole genome shotgun (WGS) entry which is preliminary data.</text>
</comment>
<dbReference type="AlphaFoldDB" id="A0AAV0EKR4"/>
<keyword evidence="3" id="KW-1185">Reference proteome</keyword>
<proteinExistence type="predicted"/>
<sequence>MSSNSHSSERLWEKEVDKTEGVRRRTTGAGEVLGERRCTAAVGRLGQLRATGRNGWGICGRRLVGDAYWIGVVVDEGRSATQMGSEVVVDDGRRSLEKL</sequence>
<gene>
    <name evidence="2" type="ORF">CEPIT_LOCUS25128</name>
</gene>
<protein>
    <submittedName>
        <fullName evidence="2">Uncharacterized protein</fullName>
    </submittedName>
</protein>
<feature type="compositionally biased region" description="Basic and acidic residues" evidence="1">
    <location>
        <begin position="7"/>
        <end position="23"/>
    </location>
</feature>
<reference evidence="2" key="1">
    <citation type="submission" date="2022-07" db="EMBL/GenBank/DDBJ databases">
        <authorList>
            <person name="Macas J."/>
            <person name="Novak P."/>
            <person name="Neumann P."/>
        </authorList>
    </citation>
    <scope>NUCLEOTIDE SEQUENCE</scope>
</reference>
<evidence type="ECO:0000313" key="3">
    <source>
        <dbReference type="Proteomes" id="UP001152523"/>
    </source>
</evidence>
<organism evidence="2 3">
    <name type="scientific">Cuscuta epithymum</name>
    <dbReference type="NCBI Taxonomy" id="186058"/>
    <lineage>
        <taxon>Eukaryota</taxon>
        <taxon>Viridiplantae</taxon>
        <taxon>Streptophyta</taxon>
        <taxon>Embryophyta</taxon>
        <taxon>Tracheophyta</taxon>
        <taxon>Spermatophyta</taxon>
        <taxon>Magnoliopsida</taxon>
        <taxon>eudicotyledons</taxon>
        <taxon>Gunneridae</taxon>
        <taxon>Pentapetalae</taxon>
        <taxon>asterids</taxon>
        <taxon>lamiids</taxon>
        <taxon>Solanales</taxon>
        <taxon>Convolvulaceae</taxon>
        <taxon>Cuscuteae</taxon>
        <taxon>Cuscuta</taxon>
        <taxon>Cuscuta subgen. Cuscuta</taxon>
    </lineage>
</organism>
<dbReference type="Proteomes" id="UP001152523">
    <property type="component" value="Unassembled WGS sequence"/>
</dbReference>
<evidence type="ECO:0000313" key="2">
    <source>
        <dbReference type="EMBL" id="CAH9123324.1"/>
    </source>
</evidence>
<accession>A0AAV0EKR4</accession>
<name>A0AAV0EKR4_9ASTE</name>